<dbReference type="HOGENOM" id="CLU_2799090_0_0_1"/>
<dbReference type="Gramene" id="EOX94719">
    <property type="protein sequence ID" value="EOX94719"/>
    <property type="gene ID" value="TCM_004331"/>
</dbReference>
<evidence type="ECO:0000313" key="1">
    <source>
        <dbReference type="EMBL" id="EOX94719.1"/>
    </source>
</evidence>
<gene>
    <name evidence="1" type="ORF">TCM_004331</name>
</gene>
<dbReference type="InParanoid" id="A0A061DPK5"/>
<organism evidence="1 2">
    <name type="scientific">Theobroma cacao</name>
    <name type="common">Cacao</name>
    <name type="synonym">Cocoa</name>
    <dbReference type="NCBI Taxonomy" id="3641"/>
    <lineage>
        <taxon>Eukaryota</taxon>
        <taxon>Viridiplantae</taxon>
        <taxon>Streptophyta</taxon>
        <taxon>Embryophyta</taxon>
        <taxon>Tracheophyta</taxon>
        <taxon>Spermatophyta</taxon>
        <taxon>Magnoliopsida</taxon>
        <taxon>eudicotyledons</taxon>
        <taxon>Gunneridae</taxon>
        <taxon>Pentapetalae</taxon>
        <taxon>rosids</taxon>
        <taxon>malvids</taxon>
        <taxon>Malvales</taxon>
        <taxon>Malvaceae</taxon>
        <taxon>Byttnerioideae</taxon>
        <taxon>Theobroma</taxon>
    </lineage>
</organism>
<dbReference type="Proteomes" id="UP000026915">
    <property type="component" value="Chromosome 1"/>
</dbReference>
<protein>
    <submittedName>
        <fullName evidence="1">Uncharacterized protein</fullName>
    </submittedName>
</protein>
<keyword evidence="2" id="KW-1185">Reference proteome</keyword>
<dbReference type="EMBL" id="CM001879">
    <property type="protein sequence ID" value="EOX94719.1"/>
    <property type="molecule type" value="Genomic_DNA"/>
</dbReference>
<dbReference type="AlphaFoldDB" id="A0A061DPK5"/>
<evidence type="ECO:0000313" key="2">
    <source>
        <dbReference type="Proteomes" id="UP000026915"/>
    </source>
</evidence>
<accession>A0A061DPK5</accession>
<sequence length="68" mass="8064">MKGGVERSCKQNQNWQVNRNPYKIFIMGRRFGFLKDGVLTETSTIAWRLNGEWLLDYRFRANMACFSL</sequence>
<proteinExistence type="predicted"/>
<reference evidence="1 2" key="1">
    <citation type="journal article" date="2013" name="Genome Biol.">
        <title>The genome sequence of the most widely cultivated cacao type and its use to identify candidate genes regulating pod color.</title>
        <authorList>
            <person name="Motamayor J.C."/>
            <person name="Mockaitis K."/>
            <person name="Schmutz J."/>
            <person name="Haiminen N."/>
            <person name="Iii D.L."/>
            <person name="Cornejo O."/>
            <person name="Findley S.D."/>
            <person name="Zheng P."/>
            <person name="Utro F."/>
            <person name="Royaert S."/>
            <person name="Saski C."/>
            <person name="Jenkins J."/>
            <person name="Podicheti R."/>
            <person name="Zhao M."/>
            <person name="Scheffler B.E."/>
            <person name="Stack J.C."/>
            <person name="Feltus F.A."/>
            <person name="Mustiga G.M."/>
            <person name="Amores F."/>
            <person name="Phillips W."/>
            <person name="Marelli J.P."/>
            <person name="May G.D."/>
            <person name="Shapiro H."/>
            <person name="Ma J."/>
            <person name="Bustamante C.D."/>
            <person name="Schnell R.J."/>
            <person name="Main D."/>
            <person name="Gilbert D."/>
            <person name="Parida L."/>
            <person name="Kuhn D.N."/>
        </authorList>
    </citation>
    <scope>NUCLEOTIDE SEQUENCE [LARGE SCALE GENOMIC DNA]</scope>
    <source>
        <strain evidence="2">cv. Matina 1-6</strain>
    </source>
</reference>
<name>A0A061DPK5_THECC</name>